<dbReference type="RefSeq" id="WP_266336789.1">
    <property type="nucleotide sequence ID" value="NZ_JAPKNK010000001.1"/>
</dbReference>
<keyword evidence="3" id="KW-1185">Reference proteome</keyword>
<dbReference type="GO" id="GO:0003700">
    <property type="term" value="F:DNA-binding transcription factor activity"/>
    <property type="evidence" value="ECO:0007669"/>
    <property type="project" value="InterPro"/>
</dbReference>
<accession>A0A9X3IJJ8</accession>
<dbReference type="InterPro" id="IPR001845">
    <property type="entry name" value="HTH_ArsR_DNA-bd_dom"/>
</dbReference>
<comment type="caution">
    <text evidence="2">The sequence shown here is derived from an EMBL/GenBank/DDBJ whole genome shotgun (WGS) entry which is preliminary data.</text>
</comment>
<dbReference type="AlphaFoldDB" id="A0A9X3IJJ8"/>
<organism evidence="2 3">
    <name type="scientific">Kaistia nematophila</name>
    <dbReference type="NCBI Taxonomy" id="2994654"/>
    <lineage>
        <taxon>Bacteria</taxon>
        <taxon>Pseudomonadati</taxon>
        <taxon>Pseudomonadota</taxon>
        <taxon>Alphaproteobacteria</taxon>
        <taxon>Hyphomicrobiales</taxon>
        <taxon>Kaistiaceae</taxon>
        <taxon>Kaistia</taxon>
    </lineage>
</organism>
<evidence type="ECO:0000259" key="1">
    <source>
        <dbReference type="SMART" id="SM00418"/>
    </source>
</evidence>
<evidence type="ECO:0000313" key="3">
    <source>
        <dbReference type="Proteomes" id="UP001144805"/>
    </source>
</evidence>
<dbReference type="SMART" id="SM00418">
    <property type="entry name" value="HTH_ARSR"/>
    <property type="match status" value="1"/>
</dbReference>
<dbReference type="InterPro" id="IPR036388">
    <property type="entry name" value="WH-like_DNA-bd_sf"/>
</dbReference>
<proteinExistence type="predicted"/>
<sequence>MAKDLFHPLTEQIDLSAVLEALSDPIRRDVVQHLMKVGEDSCGATSAFSGLPKTNLTYHLAKLREAGVTRARIDGAKRMISVRFDDLEARFPGLLPAILGPKS</sequence>
<dbReference type="EMBL" id="JAPKNK010000001">
    <property type="protein sequence ID" value="MCX5567812.1"/>
    <property type="molecule type" value="Genomic_DNA"/>
</dbReference>
<dbReference type="SUPFAM" id="SSF46785">
    <property type="entry name" value="Winged helix' DNA-binding domain"/>
    <property type="match status" value="1"/>
</dbReference>
<evidence type="ECO:0000313" key="2">
    <source>
        <dbReference type="EMBL" id="MCX5567812.1"/>
    </source>
</evidence>
<dbReference type="Pfam" id="PF12840">
    <property type="entry name" value="HTH_20"/>
    <property type="match status" value="1"/>
</dbReference>
<name>A0A9X3IJJ8_9HYPH</name>
<gene>
    <name evidence="2" type="ORF">OSH07_01255</name>
</gene>
<dbReference type="InterPro" id="IPR036390">
    <property type="entry name" value="WH_DNA-bd_sf"/>
</dbReference>
<dbReference type="Gene3D" id="1.10.10.10">
    <property type="entry name" value="Winged helix-like DNA-binding domain superfamily/Winged helix DNA-binding domain"/>
    <property type="match status" value="1"/>
</dbReference>
<feature type="domain" description="HTH arsR-type" evidence="1">
    <location>
        <begin position="17"/>
        <end position="96"/>
    </location>
</feature>
<reference evidence="2" key="1">
    <citation type="submission" date="2022-11" db="EMBL/GenBank/DDBJ databases">
        <title>Biodiversity and phylogenetic relationships of bacteria.</title>
        <authorList>
            <person name="Machado R.A.R."/>
            <person name="Bhat A."/>
            <person name="Loulou A."/>
            <person name="Kallel S."/>
        </authorList>
    </citation>
    <scope>NUCLEOTIDE SEQUENCE</scope>
    <source>
        <strain evidence="2">K-TC2</strain>
    </source>
</reference>
<dbReference type="Proteomes" id="UP001144805">
    <property type="component" value="Unassembled WGS sequence"/>
</dbReference>
<dbReference type="InterPro" id="IPR011991">
    <property type="entry name" value="ArsR-like_HTH"/>
</dbReference>
<protein>
    <submittedName>
        <fullName evidence="2">Helix-turn-helix domain-containing protein</fullName>
    </submittedName>
</protein>
<dbReference type="CDD" id="cd00090">
    <property type="entry name" value="HTH_ARSR"/>
    <property type="match status" value="1"/>
</dbReference>